<organism evidence="2 3">
    <name type="scientific">Amylocarpus encephaloides</name>
    <dbReference type="NCBI Taxonomy" id="45428"/>
    <lineage>
        <taxon>Eukaryota</taxon>
        <taxon>Fungi</taxon>
        <taxon>Dikarya</taxon>
        <taxon>Ascomycota</taxon>
        <taxon>Pezizomycotina</taxon>
        <taxon>Leotiomycetes</taxon>
        <taxon>Helotiales</taxon>
        <taxon>Helotiales incertae sedis</taxon>
        <taxon>Amylocarpus</taxon>
    </lineage>
</organism>
<dbReference type="AlphaFoldDB" id="A0A9P7Y7Q9"/>
<dbReference type="EMBL" id="MU251886">
    <property type="protein sequence ID" value="KAG9228640.1"/>
    <property type="molecule type" value="Genomic_DNA"/>
</dbReference>
<proteinExistence type="predicted"/>
<feature type="compositionally biased region" description="Polar residues" evidence="1">
    <location>
        <begin position="294"/>
        <end position="306"/>
    </location>
</feature>
<protein>
    <submittedName>
        <fullName evidence="2">Uncharacterized protein</fullName>
    </submittedName>
</protein>
<evidence type="ECO:0000256" key="1">
    <source>
        <dbReference type="SAM" id="MobiDB-lite"/>
    </source>
</evidence>
<dbReference type="OrthoDB" id="10619305at2759"/>
<gene>
    <name evidence="2" type="ORF">BJ875DRAFT_476975</name>
</gene>
<feature type="region of interest" description="Disordered" evidence="1">
    <location>
        <begin position="241"/>
        <end position="313"/>
    </location>
</feature>
<evidence type="ECO:0000313" key="3">
    <source>
        <dbReference type="Proteomes" id="UP000824998"/>
    </source>
</evidence>
<reference evidence="2" key="1">
    <citation type="journal article" date="2021" name="IMA Fungus">
        <title>Genomic characterization of three marine fungi, including Emericellopsis atlantica sp. nov. with signatures of a generalist lifestyle and marine biomass degradation.</title>
        <authorList>
            <person name="Hagestad O.C."/>
            <person name="Hou L."/>
            <person name="Andersen J.H."/>
            <person name="Hansen E.H."/>
            <person name="Altermark B."/>
            <person name="Li C."/>
            <person name="Kuhnert E."/>
            <person name="Cox R.J."/>
            <person name="Crous P.W."/>
            <person name="Spatafora J.W."/>
            <person name="Lail K."/>
            <person name="Amirebrahimi M."/>
            <person name="Lipzen A."/>
            <person name="Pangilinan J."/>
            <person name="Andreopoulos W."/>
            <person name="Hayes R.D."/>
            <person name="Ng V."/>
            <person name="Grigoriev I.V."/>
            <person name="Jackson S.A."/>
            <person name="Sutton T.D.S."/>
            <person name="Dobson A.D.W."/>
            <person name="Rama T."/>
        </authorList>
    </citation>
    <scope>NUCLEOTIDE SEQUENCE</scope>
    <source>
        <strain evidence="2">TRa018bII</strain>
    </source>
</reference>
<accession>A0A9P7Y7Q9</accession>
<sequence length="313" mass="35328">MSFANTTEPKKSIGLINWISSKLDISTLQSNLTNALLDGTVSPTILHALTALFQTLNDISSSPLNVEHFQGREGDISVLRWLLLTFGGDKLWLDFTAMVDNHVIKRVSDVVSKNNASTAKHLVDWLDFYWNMLEEHAYLSRIGGPLQMNEDPEVRISSGDVHSDEWILAKKEFHMRLRDAILLGISVTHKKSTRIREMATEFPNAVYVFRESVATNGLVSREQYLGIISRGREILRRLSSMNKALPENKRKRPATSNSRPRKPLVSQQVPPIHPEPAPHHPQRTHLDNKMAPEVSNNMGSEASTQGRLLDTHF</sequence>
<evidence type="ECO:0000313" key="2">
    <source>
        <dbReference type="EMBL" id="KAG9228640.1"/>
    </source>
</evidence>
<dbReference type="Proteomes" id="UP000824998">
    <property type="component" value="Unassembled WGS sequence"/>
</dbReference>
<name>A0A9P7Y7Q9_9HELO</name>
<keyword evidence="3" id="KW-1185">Reference proteome</keyword>
<comment type="caution">
    <text evidence="2">The sequence shown here is derived from an EMBL/GenBank/DDBJ whole genome shotgun (WGS) entry which is preliminary data.</text>
</comment>